<keyword evidence="3" id="KW-1185">Reference proteome</keyword>
<dbReference type="EMBL" id="CP081295">
    <property type="protein sequence ID" value="QZD91277.1"/>
    <property type="molecule type" value="Genomic_DNA"/>
</dbReference>
<evidence type="ECO:0000256" key="1">
    <source>
        <dbReference type="SAM" id="Phobius"/>
    </source>
</evidence>
<keyword evidence="1" id="KW-0472">Membrane</keyword>
<dbReference type="Pfam" id="PF09933">
    <property type="entry name" value="DUF2165"/>
    <property type="match status" value="1"/>
</dbReference>
<dbReference type="Proteomes" id="UP000824281">
    <property type="component" value="Chromosome"/>
</dbReference>
<feature type="transmembrane region" description="Helical" evidence="1">
    <location>
        <begin position="177"/>
        <end position="194"/>
    </location>
</feature>
<protein>
    <submittedName>
        <fullName evidence="2">DUF2165 domain-containing protein</fullName>
    </submittedName>
</protein>
<sequence length="199" mass="21822">MLAGIWSIPFPFAMHEPSGREKCRARVAVQLLGETMTDRILKAAITASVALMALLYVAHNIANLQQAYDFFVYTTSHADQEAYPVTLLPVPPAFLIVIAMVLVFSLELLAGLGGLYGAWKLFSLRRASPDAFEAGKRWAKIAMAAAVVNWWGLFQGVAVAGYQMWQMPLGQGPFDGSWVYGGMAMMTLIYLSIVERGVD</sequence>
<organism evidence="2 3">
    <name type="scientific">Qipengyuania aurantiaca</name>
    <dbReference type="NCBI Taxonomy" id="2867233"/>
    <lineage>
        <taxon>Bacteria</taxon>
        <taxon>Pseudomonadati</taxon>
        <taxon>Pseudomonadota</taxon>
        <taxon>Alphaproteobacteria</taxon>
        <taxon>Sphingomonadales</taxon>
        <taxon>Erythrobacteraceae</taxon>
        <taxon>Qipengyuania</taxon>
    </lineage>
</organism>
<name>A0ABX8ZQH5_9SPHN</name>
<proteinExistence type="predicted"/>
<evidence type="ECO:0000313" key="3">
    <source>
        <dbReference type="Proteomes" id="UP000824281"/>
    </source>
</evidence>
<reference evidence="2 3" key="1">
    <citation type="submission" date="2021-08" db="EMBL/GenBank/DDBJ databases">
        <title>Comparative Genomics Analysis of the Genus Qipengyuania Reveals Extensive Genetic Diversity and Metabolic Versatility, Including the Description of Fifteen Novel Species.</title>
        <authorList>
            <person name="Liu Y."/>
        </authorList>
    </citation>
    <scope>NUCLEOTIDE SEQUENCE [LARGE SCALE GENOMIC DNA]</scope>
    <source>
        <strain evidence="2 3">1NDH13</strain>
    </source>
</reference>
<evidence type="ECO:0000313" key="2">
    <source>
        <dbReference type="EMBL" id="QZD91277.1"/>
    </source>
</evidence>
<keyword evidence="1" id="KW-1133">Transmembrane helix</keyword>
<feature type="transmembrane region" description="Helical" evidence="1">
    <location>
        <begin position="40"/>
        <end position="58"/>
    </location>
</feature>
<keyword evidence="1" id="KW-0812">Transmembrane</keyword>
<feature type="transmembrane region" description="Helical" evidence="1">
    <location>
        <begin position="140"/>
        <end position="165"/>
    </location>
</feature>
<accession>A0ABX8ZQH5</accession>
<gene>
    <name evidence="2" type="ORF">K3148_13200</name>
</gene>
<dbReference type="InterPro" id="IPR018681">
    <property type="entry name" value="DUF2165_transmembrane"/>
</dbReference>
<feature type="transmembrane region" description="Helical" evidence="1">
    <location>
        <begin position="93"/>
        <end position="119"/>
    </location>
</feature>